<reference evidence="2" key="1">
    <citation type="journal article" date="2020" name="MBio">
        <title>Horizontal gene transfer to a defensive symbiont with a reduced genome amongst a multipartite beetle microbiome.</title>
        <authorList>
            <person name="Waterworth S.C."/>
            <person name="Florez L.V."/>
            <person name="Rees E.R."/>
            <person name="Hertweck C."/>
            <person name="Kaltenpoth M."/>
            <person name="Kwan J.C."/>
        </authorList>
    </citation>
    <scope>NUCLEOTIDE SEQUENCE [LARGE SCALE GENOMIC DNA]</scope>
</reference>
<dbReference type="InterPro" id="IPR010985">
    <property type="entry name" value="Ribbon_hlx_hlx"/>
</dbReference>
<sequence length="78" mass="8451">MPQITLHLDEATETLATQAAQAHGMSTSRWVAELIRRHANDTWPAGFIALAGAFPDFPLREEQTATGVAKAHPSARTN</sequence>
<proteinExistence type="predicted"/>
<dbReference type="AlphaFoldDB" id="A0A7V8FRH0"/>
<protein>
    <recommendedName>
        <fullName evidence="3">Ribbon-helix-helix protein, copG family</fullName>
    </recommendedName>
</protein>
<gene>
    <name evidence="1" type="ORF">GAK30_00695</name>
</gene>
<evidence type="ECO:0000313" key="2">
    <source>
        <dbReference type="Proteomes" id="UP000461670"/>
    </source>
</evidence>
<dbReference type="SUPFAM" id="SSF47598">
    <property type="entry name" value="Ribbon-helix-helix"/>
    <property type="match status" value="1"/>
</dbReference>
<dbReference type="EMBL" id="WNDQ01000006">
    <property type="protein sequence ID" value="KAF1023242.1"/>
    <property type="molecule type" value="Genomic_DNA"/>
</dbReference>
<evidence type="ECO:0008006" key="3">
    <source>
        <dbReference type="Google" id="ProtNLM"/>
    </source>
</evidence>
<comment type="caution">
    <text evidence="1">The sequence shown here is derived from an EMBL/GenBank/DDBJ whole genome shotgun (WGS) entry which is preliminary data.</text>
</comment>
<dbReference type="GO" id="GO:0006355">
    <property type="term" value="P:regulation of DNA-templated transcription"/>
    <property type="evidence" value="ECO:0007669"/>
    <property type="project" value="InterPro"/>
</dbReference>
<dbReference type="Proteomes" id="UP000461670">
    <property type="component" value="Unassembled WGS sequence"/>
</dbReference>
<organism evidence="1 2">
    <name type="scientific">Paracidovorax wautersii</name>
    <dbReference type="NCBI Taxonomy" id="1177982"/>
    <lineage>
        <taxon>Bacteria</taxon>
        <taxon>Pseudomonadati</taxon>
        <taxon>Pseudomonadota</taxon>
        <taxon>Betaproteobacteria</taxon>
        <taxon>Burkholderiales</taxon>
        <taxon>Comamonadaceae</taxon>
        <taxon>Paracidovorax</taxon>
    </lineage>
</organism>
<name>A0A7V8FRH0_9BURK</name>
<evidence type="ECO:0000313" key="1">
    <source>
        <dbReference type="EMBL" id="KAF1023242.1"/>
    </source>
</evidence>
<accession>A0A7V8FRH0</accession>